<sequence length="263" mass="28764">MDRAKLANTNAFSGNVSAVTSAEDFDRWYADRVGSTLADDLVRRTLGLPAGLEPTSLLGGQGLDEVVPALRLAEGRVLLDLACGRGGYGLEIARRTGCRLVGVDFSAVAVRQARQASDGGDFRVGTLTATGLRAGSVDAVLIVDSVQFAESKQDALRECLRVLRPGGRLVVTCWQAAEPGDERVWRRIRELDLARQLPEAGFTDTEVVDRPQWREREKRMWEEALATDAPGDPAMVSMQEEAQRVLATFDQKRRVLATATRPR</sequence>
<accession>A0A1W2BWY1</accession>
<dbReference type="CDD" id="cd02440">
    <property type="entry name" value="AdoMet_MTases"/>
    <property type="match status" value="1"/>
</dbReference>
<protein>
    <submittedName>
        <fullName evidence="2">Methyltransferase domain-containing protein</fullName>
    </submittedName>
</protein>
<dbReference type="InterPro" id="IPR029063">
    <property type="entry name" value="SAM-dependent_MTases_sf"/>
</dbReference>
<reference evidence="3" key="1">
    <citation type="submission" date="2017-04" db="EMBL/GenBank/DDBJ databases">
        <authorList>
            <person name="Varghese N."/>
            <person name="Submissions S."/>
        </authorList>
    </citation>
    <scope>NUCLEOTIDE SEQUENCE [LARGE SCALE GENOMIC DNA]</scope>
    <source>
        <strain evidence="3">DSM 44073</strain>
    </source>
</reference>
<keyword evidence="3" id="KW-1185">Reference proteome</keyword>
<feature type="domain" description="Methyltransferase type 11" evidence="1">
    <location>
        <begin position="79"/>
        <end position="171"/>
    </location>
</feature>
<organism evidence="2 3">
    <name type="scientific">Lentzea albidocapillata</name>
    <dbReference type="NCBI Taxonomy" id="40571"/>
    <lineage>
        <taxon>Bacteria</taxon>
        <taxon>Bacillati</taxon>
        <taxon>Actinomycetota</taxon>
        <taxon>Actinomycetes</taxon>
        <taxon>Pseudonocardiales</taxon>
        <taxon>Pseudonocardiaceae</taxon>
        <taxon>Lentzea</taxon>
    </lineage>
</organism>
<dbReference type="SUPFAM" id="SSF53335">
    <property type="entry name" value="S-adenosyl-L-methionine-dependent methyltransferases"/>
    <property type="match status" value="1"/>
</dbReference>
<dbReference type="Proteomes" id="UP000192840">
    <property type="component" value="Unassembled WGS sequence"/>
</dbReference>
<dbReference type="AlphaFoldDB" id="A0A1W2BWY1"/>
<dbReference type="PANTHER" id="PTHR42912:SF93">
    <property type="entry name" value="N6-ADENOSINE-METHYLTRANSFERASE TMT1A"/>
    <property type="match status" value="1"/>
</dbReference>
<gene>
    <name evidence="2" type="ORF">SAMN05660733_01600</name>
</gene>
<dbReference type="STRING" id="40571.SAMN05660733_01600"/>
<dbReference type="eggNOG" id="COG2227">
    <property type="taxonomic scope" value="Bacteria"/>
</dbReference>
<dbReference type="Gene3D" id="3.40.50.150">
    <property type="entry name" value="Vaccinia Virus protein VP39"/>
    <property type="match status" value="1"/>
</dbReference>
<dbReference type="EMBL" id="FWYC01000005">
    <property type="protein sequence ID" value="SMC77450.1"/>
    <property type="molecule type" value="Genomic_DNA"/>
</dbReference>
<proteinExistence type="predicted"/>
<keyword evidence="2" id="KW-0489">Methyltransferase</keyword>
<evidence type="ECO:0000259" key="1">
    <source>
        <dbReference type="Pfam" id="PF08241"/>
    </source>
</evidence>
<keyword evidence="2" id="KW-0808">Transferase</keyword>
<dbReference type="GO" id="GO:0032259">
    <property type="term" value="P:methylation"/>
    <property type="evidence" value="ECO:0007669"/>
    <property type="project" value="UniProtKB-KW"/>
</dbReference>
<evidence type="ECO:0000313" key="3">
    <source>
        <dbReference type="Proteomes" id="UP000192840"/>
    </source>
</evidence>
<name>A0A1W2BWY1_9PSEU</name>
<dbReference type="InterPro" id="IPR050508">
    <property type="entry name" value="Methyltransf_Superfamily"/>
</dbReference>
<evidence type="ECO:0000313" key="2">
    <source>
        <dbReference type="EMBL" id="SMC77450.1"/>
    </source>
</evidence>
<dbReference type="PANTHER" id="PTHR42912">
    <property type="entry name" value="METHYLTRANSFERASE"/>
    <property type="match status" value="1"/>
</dbReference>
<dbReference type="Pfam" id="PF08241">
    <property type="entry name" value="Methyltransf_11"/>
    <property type="match status" value="1"/>
</dbReference>
<dbReference type="GO" id="GO:0008757">
    <property type="term" value="F:S-adenosylmethionine-dependent methyltransferase activity"/>
    <property type="evidence" value="ECO:0007669"/>
    <property type="project" value="InterPro"/>
</dbReference>
<dbReference type="InterPro" id="IPR013216">
    <property type="entry name" value="Methyltransf_11"/>
</dbReference>